<name>A0A0B7K1B8_BIOOC</name>
<dbReference type="AlphaFoldDB" id="A0A0B7K1B8"/>
<evidence type="ECO:0000256" key="1">
    <source>
        <dbReference type="SAM" id="MobiDB-lite"/>
    </source>
</evidence>
<dbReference type="EMBL" id="CDPU01000013">
    <property type="protein sequence ID" value="CEO49332.1"/>
    <property type="molecule type" value="Genomic_DNA"/>
</dbReference>
<sequence length="114" mass="12058">MKFFDFFSVSFVLLSAGTSALKPYPQDANAVRRRTLVGTAPKVPAHIARARLPSAQAARPKVKTPSPKAVGAKRKKTGAASKPKALACKVKGKLGKRAVSSFDGIKGVLQRNEG</sequence>
<protein>
    <submittedName>
        <fullName evidence="3">Uncharacterized protein</fullName>
    </submittedName>
</protein>
<reference evidence="3" key="1">
    <citation type="submission" date="2015-01" db="EMBL/GenBank/DDBJ databases">
        <authorList>
            <person name="Durling Mikael"/>
        </authorList>
    </citation>
    <scope>NUCLEOTIDE SEQUENCE</scope>
</reference>
<gene>
    <name evidence="3" type="ORF">BN869_000005389_1</name>
</gene>
<keyword evidence="2" id="KW-0732">Signal</keyword>
<feature type="signal peptide" evidence="2">
    <location>
        <begin position="1"/>
        <end position="20"/>
    </location>
</feature>
<evidence type="ECO:0000256" key="2">
    <source>
        <dbReference type="SAM" id="SignalP"/>
    </source>
</evidence>
<feature type="region of interest" description="Disordered" evidence="1">
    <location>
        <begin position="50"/>
        <end position="84"/>
    </location>
</feature>
<feature type="chain" id="PRO_5002134269" evidence="2">
    <location>
        <begin position="21"/>
        <end position="114"/>
    </location>
</feature>
<evidence type="ECO:0000313" key="3">
    <source>
        <dbReference type="EMBL" id="CEO49332.1"/>
    </source>
</evidence>
<proteinExistence type="predicted"/>
<organism evidence="3">
    <name type="scientific">Bionectria ochroleuca</name>
    <name type="common">Gliocladium roseum</name>
    <dbReference type="NCBI Taxonomy" id="29856"/>
    <lineage>
        <taxon>Eukaryota</taxon>
        <taxon>Fungi</taxon>
        <taxon>Dikarya</taxon>
        <taxon>Ascomycota</taxon>
        <taxon>Pezizomycotina</taxon>
        <taxon>Sordariomycetes</taxon>
        <taxon>Hypocreomycetidae</taxon>
        <taxon>Hypocreales</taxon>
        <taxon>Bionectriaceae</taxon>
        <taxon>Clonostachys</taxon>
    </lineage>
</organism>
<accession>A0A0B7K1B8</accession>